<sequence>MRMFFLTASLLVGLSPICVAGQVYKWVDAQGVTHFSAQPPEGEQAATMIKSTPPAPAKAASPPSGGVVGDQKAIDQQVKKQVAEQEAQLKAFCEQARTNLAQLQNNPRVREDVEGEMRRLSDEQRRQRIDETRKQIEENCQ</sequence>
<dbReference type="EMBL" id="JXNZ01000031">
    <property type="protein sequence ID" value="KIQ60444.1"/>
    <property type="molecule type" value="Genomic_DNA"/>
</dbReference>
<proteinExistence type="predicted"/>
<dbReference type="AlphaFoldDB" id="A0A0D0PDQ3"/>
<dbReference type="Proteomes" id="UP000032101">
    <property type="component" value="Unassembled WGS sequence"/>
</dbReference>
<dbReference type="RefSeq" id="WP_042728777.1">
    <property type="nucleotide sequence ID" value="NZ_JXNZ01000031.1"/>
</dbReference>
<gene>
    <name evidence="4" type="ORF">RL74_05355</name>
</gene>
<dbReference type="GO" id="GO:0016740">
    <property type="term" value="F:transferase activity"/>
    <property type="evidence" value="ECO:0007669"/>
    <property type="project" value="UniProtKB-KW"/>
</dbReference>
<comment type="caution">
    <text evidence="4">The sequence shown here is derived from an EMBL/GenBank/DDBJ whole genome shotgun (WGS) entry which is preliminary data.</text>
</comment>
<feature type="region of interest" description="Disordered" evidence="1">
    <location>
        <begin position="104"/>
        <end position="141"/>
    </location>
</feature>
<feature type="signal peptide" evidence="2">
    <location>
        <begin position="1"/>
        <end position="20"/>
    </location>
</feature>
<feature type="region of interest" description="Disordered" evidence="1">
    <location>
        <begin position="38"/>
        <end position="72"/>
    </location>
</feature>
<keyword evidence="4" id="KW-0808">Transferase</keyword>
<dbReference type="InterPro" id="IPR025392">
    <property type="entry name" value="DUF4124"/>
</dbReference>
<evidence type="ECO:0000313" key="4">
    <source>
        <dbReference type="EMBL" id="KIQ60444.1"/>
    </source>
</evidence>
<dbReference type="PATRIC" id="fig|294.124.peg.1092"/>
<feature type="compositionally biased region" description="Basic and acidic residues" evidence="1">
    <location>
        <begin position="108"/>
        <end position="141"/>
    </location>
</feature>
<evidence type="ECO:0000259" key="3">
    <source>
        <dbReference type="Pfam" id="PF13511"/>
    </source>
</evidence>
<evidence type="ECO:0000256" key="1">
    <source>
        <dbReference type="SAM" id="MobiDB-lite"/>
    </source>
</evidence>
<organism evidence="4 5">
    <name type="scientific">Pseudomonas fluorescens</name>
    <dbReference type="NCBI Taxonomy" id="294"/>
    <lineage>
        <taxon>Bacteria</taxon>
        <taxon>Pseudomonadati</taxon>
        <taxon>Pseudomonadota</taxon>
        <taxon>Gammaproteobacteria</taxon>
        <taxon>Pseudomonadales</taxon>
        <taxon>Pseudomonadaceae</taxon>
        <taxon>Pseudomonas</taxon>
    </lineage>
</organism>
<protein>
    <submittedName>
        <fullName evidence="4">Glycosyltransferase</fullName>
    </submittedName>
</protein>
<dbReference type="Pfam" id="PF13511">
    <property type="entry name" value="DUF4124"/>
    <property type="match status" value="1"/>
</dbReference>
<feature type="domain" description="DUF4124" evidence="3">
    <location>
        <begin position="11"/>
        <end position="63"/>
    </location>
</feature>
<feature type="chain" id="PRO_5002218273" evidence="2">
    <location>
        <begin position="21"/>
        <end position="141"/>
    </location>
</feature>
<keyword evidence="2" id="KW-0732">Signal</keyword>
<accession>A0A0D0PDQ3</accession>
<evidence type="ECO:0000256" key="2">
    <source>
        <dbReference type="SAM" id="SignalP"/>
    </source>
</evidence>
<reference evidence="4 5" key="1">
    <citation type="submission" date="2015-01" db="EMBL/GenBank/DDBJ databases">
        <title>Draft Genome Sequence of the Biocontrol and Plant Growth-Promoting Rhizobacteria (PGPR) Pseudomonas fluorescens UM270.</title>
        <authorList>
            <person name="Hernandez-Salmeron J.E."/>
            <person name="Santoyo G."/>
            <person name="Moreno-Hagelsieb G."/>
            <person name="Hernandez-Leon R."/>
        </authorList>
    </citation>
    <scope>NUCLEOTIDE SEQUENCE [LARGE SCALE GENOMIC DNA]</scope>
    <source>
        <strain evidence="4 5">UM270</strain>
    </source>
</reference>
<name>A0A0D0PDQ3_PSEFL</name>
<evidence type="ECO:0000313" key="5">
    <source>
        <dbReference type="Proteomes" id="UP000032101"/>
    </source>
</evidence>